<dbReference type="PROSITE" id="PS51750">
    <property type="entry name" value="BRO_N"/>
    <property type="match status" value="1"/>
</dbReference>
<sequence length="287" mass="33401">MEKKTISPDENTIKLKGKAIKFALNLFEFCGKSFAYYRIDDVFYFRAKDAAEFLGYKNSNKAINDHVPIKYRKTFQEILNLQGGNDSLPPCKFNENELNTIFISEAGLYRLIFGSKKEEADEFQQFVFEDLLPNLRKNGSYTLHSTNIKKCCDSDKLKLLSTKEIELIKLKQKEIDLEREKEQTRRAEIRLENAKLKKDITADPLSNKSKCIVWKFLNECTTKCTNKRIHCFALYEAFKEWIKKTNTDAKIPSNKEFVATLRLYTNVKKMLIDDKVLLGISDLKLTI</sequence>
<feature type="domain" description="Bro-N" evidence="2">
    <location>
        <begin position="21"/>
        <end position="139"/>
    </location>
</feature>
<dbReference type="SMART" id="SM01040">
    <property type="entry name" value="Bro-N"/>
    <property type="match status" value="1"/>
</dbReference>
<dbReference type="PANTHER" id="PTHR36180:SF2">
    <property type="entry name" value="BRO FAMILY PROTEIN"/>
    <property type="match status" value="1"/>
</dbReference>
<reference evidence="3" key="1">
    <citation type="journal article" date="2017" name="Elife">
        <title>The kinetoplastid-infecting Bodo saltans virus (BsV), a window into the most abundant giant viruses in the sea.</title>
        <authorList>
            <person name="Deeg C.M."/>
            <person name="Chow C.-E.T."/>
            <person name="Suttle C.A."/>
        </authorList>
    </citation>
    <scope>NUCLEOTIDE SEQUENCE</scope>
    <source>
        <strain evidence="3">NG1</strain>
    </source>
</reference>
<feature type="coiled-coil region" evidence="1">
    <location>
        <begin position="160"/>
        <end position="199"/>
    </location>
</feature>
<dbReference type="EMBL" id="MF782455">
    <property type="protein sequence ID" value="ATZ80275.1"/>
    <property type="molecule type" value="Genomic_DNA"/>
</dbReference>
<gene>
    <name evidence="3" type="ORF">BMW23_0217</name>
</gene>
<dbReference type="InterPro" id="IPR003497">
    <property type="entry name" value="BRO_N_domain"/>
</dbReference>
<evidence type="ECO:0000259" key="2">
    <source>
        <dbReference type="PROSITE" id="PS51750"/>
    </source>
</evidence>
<protein>
    <submittedName>
        <fullName evidence="3">Bro-N domain-containing antirepressor protein</fullName>
    </submittedName>
</protein>
<evidence type="ECO:0000313" key="4">
    <source>
        <dbReference type="Proteomes" id="UP000240325"/>
    </source>
</evidence>
<organism evidence="3">
    <name type="scientific">Bodo saltans virus</name>
    <dbReference type="NCBI Taxonomy" id="2024608"/>
    <lineage>
        <taxon>Viruses</taxon>
        <taxon>Varidnaviria</taxon>
        <taxon>Bamfordvirae</taxon>
        <taxon>Nucleocytoviricota</taxon>
        <taxon>Megaviricetes</taxon>
        <taxon>Imitervirales</taxon>
        <taxon>Mimiviridae</taxon>
        <taxon>Klosneuvirinae</taxon>
        <taxon>Theiavirus</taxon>
        <taxon>Theiavirus salishense</taxon>
    </lineage>
</organism>
<accession>A0A2H4UTY2</accession>
<evidence type="ECO:0000256" key="1">
    <source>
        <dbReference type="SAM" id="Coils"/>
    </source>
</evidence>
<proteinExistence type="predicted"/>
<dbReference type="Proteomes" id="UP000240325">
    <property type="component" value="Segment"/>
</dbReference>
<dbReference type="PANTHER" id="PTHR36180">
    <property type="entry name" value="DNA-BINDING PROTEIN-RELATED-RELATED"/>
    <property type="match status" value="1"/>
</dbReference>
<keyword evidence="4" id="KW-1185">Reference proteome</keyword>
<dbReference type="Pfam" id="PF02498">
    <property type="entry name" value="Bro-N"/>
    <property type="match status" value="1"/>
</dbReference>
<keyword evidence="1" id="KW-0175">Coiled coil</keyword>
<evidence type="ECO:0000313" key="3">
    <source>
        <dbReference type="EMBL" id="ATZ80275.1"/>
    </source>
</evidence>
<name>A0A2H4UTY2_9VIRU</name>